<protein>
    <recommendedName>
        <fullName evidence="7">Coenzyme F420 hydrogenase subunit beta</fullName>
        <ecNumber evidence="7">1.12.98.1</ecNumber>
    </recommendedName>
</protein>
<comment type="cofactor">
    <cofactor evidence="1">
        <name>FAD</name>
        <dbReference type="ChEBI" id="CHEBI:57692"/>
    </cofactor>
</comment>
<dbReference type="PANTHER" id="PTHR31332:SF6">
    <property type="entry name" value="FORMATE DEHYDROGENASE SUBUNIT BETA"/>
    <property type="match status" value="1"/>
</dbReference>
<dbReference type="GO" id="GO:0051536">
    <property type="term" value="F:iron-sulfur cluster binding"/>
    <property type="evidence" value="ECO:0007669"/>
    <property type="project" value="UniProtKB-KW"/>
</dbReference>
<dbReference type="GO" id="GO:0050660">
    <property type="term" value="F:flavin adenine dinucleotide binding"/>
    <property type="evidence" value="ECO:0007669"/>
    <property type="project" value="InterPro"/>
</dbReference>
<evidence type="ECO:0000256" key="1">
    <source>
        <dbReference type="ARBA" id="ARBA00001974"/>
    </source>
</evidence>
<dbReference type="GO" id="GO:0050454">
    <property type="term" value="F:coenzyme F420 hydrogenase activity"/>
    <property type="evidence" value="ECO:0007669"/>
    <property type="project" value="UniProtKB-EC"/>
</dbReference>
<comment type="similarity">
    <text evidence="6">Belongs to the FrhB family.</text>
</comment>
<evidence type="ECO:0000256" key="4">
    <source>
        <dbReference type="ARBA" id="ARBA00023004"/>
    </source>
</evidence>
<keyword evidence="4" id="KW-0408">Iron</keyword>
<evidence type="ECO:0000259" key="9">
    <source>
        <dbReference type="Pfam" id="PF04432"/>
    </source>
</evidence>
<evidence type="ECO:0000256" key="6">
    <source>
        <dbReference type="ARBA" id="ARBA00038369"/>
    </source>
</evidence>
<dbReference type="PATRIC" id="fig|55758.3.peg.1625"/>
<comment type="caution">
    <text evidence="10">The sequence shown here is derived from an EMBL/GenBank/DDBJ whole genome shotgun (WGS) entry which is preliminary data.</text>
</comment>
<dbReference type="InterPro" id="IPR007516">
    <property type="entry name" value="Co_F420_Hydgase/DH_bsu_N"/>
</dbReference>
<proteinExistence type="inferred from homology"/>
<dbReference type="AlphaFoldDB" id="A0A162FKR0"/>
<dbReference type="Pfam" id="PF04422">
    <property type="entry name" value="FrhB_FdhB_N"/>
    <property type="match status" value="1"/>
</dbReference>
<dbReference type="InterPro" id="IPR045220">
    <property type="entry name" value="FRHB/FDHB/HCAR-like"/>
</dbReference>
<dbReference type="OrthoDB" id="37898at2157"/>
<dbReference type="GO" id="GO:0016151">
    <property type="term" value="F:nickel cation binding"/>
    <property type="evidence" value="ECO:0007669"/>
    <property type="project" value="InterPro"/>
</dbReference>
<dbReference type="Proteomes" id="UP000077066">
    <property type="component" value="Unassembled WGS sequence"/>
</dbReference>
<dbReference type="EMBL" id="LWMT01000248">
    <property type="protein sequence ID" value="KZX11480.1"/>
    <property type="molecule type" value="Genomic_DNA"/>
</dbReference>
<dbReference type="NCBIfam" id="NF006807">
    <property type="entry name" value="PRK09325.1"/>
    <property type="match status" value="1"/>
</dbReference>
<evidence type="ECO:0000256" key="2">
    <source>
        <dbReference type="ARBA" id="ARBA00022723"/>
    </source>
</evidence>
<evidence type="ECO:0000259" key="8">
    <source>
        <dbReference type="Pfam" id="PF04422"/>
    </source>
</evidence>
<dbReference type="GO" id="GO:0052592">
    <property type="term" value="F:oxidoreductase activity, acting on CH or CH2 groups, with an iron-sulfur protein as acceptor"/>
    <property type="evidence" value="ECO:0007669"/>
    <property type="project" value="TreeGrafter"/>
</dbReference>
<reference evidence="10 11" key="1">
    <citation type="submission" date="2016-04" db="EMBL/GenBank/DDBJ databases">
        <title>Genome sequence of Methanobrevibacter filiformis DSM 11501.</title>
        <authorList>
            <person name="Poehlein A."/>
            <person name="Seedorf H."/>
            <person name="Daniel R."/>
        </authorList>
    </citation>
    <scope>NUCLEOTIDE SEQUENCE [LARGE SCALE GENOMIC DNA]</scope>
    <source>
        <strain evidence="10 11">DSM 11501</strain>
    </source>
</reference>
<dbReference type="NCBIfam" id="TIGR03289">
    <property type="entry name" value="frhB"/>
    <property type="match status" value="1"/>
</dbReference>
<accession>A0A162FKR0</accession>
<evidence type="ECO:0000256" key="5">
    <source>
        <dbReference type="ARBA" id="ARBA00023014"/>
    </source>
</evidence>
<dbReference type="InterPro" id="IPR017679">
    <property type="entry name" value="FrhB_archaea"/>
</dbReference>
<feature type="domain" description="Coenzyme F420 hydrogenase/dehydrogenase beta subunit N-terminal" evidence="8">
    <location>
        <begin position="10"/>
        <end position="86"/>
    </location>
</feature>
<sequence length="281" mass="30322">MVLGTYKNAVSARATDKAIQKVSQDGGIVTALLSYALEEKIIEGAVVAGPSETPWKPEPLVALTSDEIISAAGTKYTFSPNVWALKEAVRSYGLEKVGTVAIPCQLQGIRKTQSYPFATRFVADKIKLIVGIFCMENFPYASLQTLINEKLNSSLSLTEKMDIGKGKFWSYTQDEELALPLKDTHGYEQAGCNICKDYTAELSDVSTGSVGSADGWSTVLTRTDAGESIFTKAVDAGIIETKDIADVKPGLPLLEKLSNSKKTKADAEIKSRIELGLPVPF</sequence>
<evidence type="ECO:0000256" key="7">
    <source>
        <dbReference type="NCBIfam" id="TIGR03289"/>
    </source>
</evidence>
<dbReference type="EC" id="1.12.98.1" evidence="7"/>
<keyword evidence="3" id="KW-0560">Oxidoreductase</keyword>
<organism evidence="10 11">
    <name type="scientific">Methanobrevibacter filiformis</name>
    <dbReference type="NCBI Taxonomy" id="55758"/>
    <lineage>
        <taxon>Archaea</taxon>
        <taxon>Methanobacteriati</taxon>
        <taxon>Methanobacteriota</taxon>
        <taxon>Methanomada group</taxon>
        <taxon>Methanobacteria</taxon>
        <taxon>Methanobacteriales</taxon>
        <taxon>Methanobacteriaceae</taxon>
        <taxon>Methanobrevibacter</taxon>
    </lineage>
</organism>
<dbReference type="Gene3D" id="3.10.450.750">
    <property type="match status" value="1"/>
</dbReference>
<keyword evidence="11" id="KW-1185">Reference proteome</keyword>
<feature type="domain" description="Coenzyme F420 hydrogenase/dehydrogenase beta subunit C-terminal" evidence="9">
    <location>
        <begin position="95"/>
        <end position="246"/>
    </location>
</feature>
<evidence type="ECO:0000313" key="10">
    <source>
        <dbReference type="EMBL" id="KZX11480.1"/>
    </source>
</evidence>
<dbReference type="STRING" id="55758.MBFIL_14380"/>
<gene>
    <name evidence="10" type="ORF">MBFIL_14380</name>
</gene>
<dbReference type="InterPro" id="IPR007525">
    <property type="entry name" value="FrhB_FdhB_C"/>
</dbReference>
<evidence type="ECO:0000256" key="3">
    <source>
        <dbReference type="ARBA" id="ARBA00023002"/>
    </source>
</evidence>
<dbReference type="PANTHER" id="PTHR31332">
    <property type="entry name" value="7-HYDROXYMETHYL CHLOROPHYLL A REDUCTASE, CHLOROPLASTIC"/>
    <property type="match status" value="1"/>
</dbReference>
<evidence type="ECO:0000313" key="11">
    <source>
        <dbReference type="Proteomes" id="UP000077066"/>
    </source>
</evidence>
<dbReference type="RefSeq" id="WP_066973123.1">
    <property type="nucleotide sequence ID" value="NZ_LWMT01000248.1"/>
</dbReference>
<keyword evidence="2" id="KW-0479">Metal-binding</keyword>
<name>A0A162FKR0_9EURY</name>
<dbReference type="Pfam" id="PF04432">
    <property type="entry name" value="FrhB_FdhB_C"/>
    <property type="match status" value="1"/>
</dbReference>
<keyword evidence="5" id="KW-0411">Iron-sulfur</keyword>